<gene>
    <name evidence="1" type="primary">ORF65962</name>
</gene>
<dbReference type="AlphaFoldDB" id="A0A0B6ZIZ2"/>
<protein>
    <submittedName>
        <fullName evidence="1">Uncharacterized protein</fullName>
    </submittedName>
</protein>
<evidence type="ECO:0000313" key="1">
    <source>
        <dbReference type="EMBL" id="CEK68337.1"/>
    </source>
</evidence>
<feature type="non-terminal residue" evidence="1">
    <location>
        <position position="1"/>
    </location>
</feature>
<sequence length="67" mass="7793">GRSKKKLKSMRKIGVHTFVEVNEKINRTVLAMLKLSQLTTNICSFTHLIRYTGSLFFLKMTQRQYTG</sequence>
<name>A0A0B6ZIZ2_9EUPU</name>
<proteinExistence type="predicted"/>
<accession>A0A0B6ZIZ2</accession>
<dbReference type="EMBL" id="HACG01021472">
    <property type="protein sequence ID" value="CEK68337.1"/>
    <property type="molecule type" value="Transcribed_RNA"/>
</dbReference>
<organism evidence="1">
    <name type="scientific">Arion vulgaris</name>
    <dbReference type="NCBI Taxonomy" id="1028688"/>
    <lineage>
        <taxon>Eukaryota</taxon>
        <taxon>Metazoa</taxon>
        <taxon>Spiralia</taxon>
        <taxon>Lophotrochozoa</taxon>
        <taxon>Mollusca</taxon>
        <taxon>Gastropoda</taxon>
        <taxon>Heterobranchia</taxon>
        <taxon>Euthyneura</taxon>
        <taxon>Panpulmonata</taxon>
        <taxon>Eupulmonata</taxon>
        <taxon>Stylommatophora</taxon>
        <taxon>Helicina</taxon>
        <taxon>Arionoidea</taxon>
        <taxon>Arionidae</taxon>
        <taxon>Arion</taxon>
    </lineage>
</organism>
<reference evidence="1" key="1">
    <citation type="submission" date="2014-12" db="EMBL/GenBank/DDBJ databases">
        <title>Insight into the proteome of Arion vulgaris.</title>
        <authorList>
            <person name="Aradska J."/>
            <person name="Bulat T."/>
            <person name="Smidak R."/>
            <person name="Sarate P."/>
            <person name="Gangsoo J."/>
            <person name="Sialana F."/>
            <person name="Bilban M."/>
            <person name="Lubec G."/>
        </authorList>
    </citation>
    <scope>NUCLEOTIDE SEQUENCE</scope>
    <source>
        <tissue evidence="1">Skin</tissue>
    </source>
</reference>